<protein>
    <submittedName>
        <fullName evidence="3">Uncharacterized protein</fullName>
    </submittedName>
</protein>
<accession>A0ABQ2PFK5</accession>
<comment type="caution">
    <text evidence="3">The sequence shown here is derived from an EMBL/GenBank/DDBJ whole genome shotgun (WGS) entry which is preliminary data.</text>
</comment>
<feature type="compositionally biased region" description="Polar residues" evidence="1">
    <location>
        <begin position="47"/>
        <end position="64"/>
    </location>
</feature>
<gene>
    <name evidence="3" type="ORF">GCM10010971_01760</name>
</gene>
<organism evidence="3 4">
    <name type="scientific">Silvimonas amylolytica</name>
    <dbReference type="NCBI Taxonomy" id="449663"/>
    <lineage>
        <taxon>Bacteria</taxon>
        <taxon>Pseudomonadati</taxon>
        <taxon>Pseudomonadota</taxon>
        <taxon>Betaproteobacteria</taxon>
        <taxon>Neisseriales</taxon>
        <taxon>Chitinibacteraceae</taxon>
        <taxon>Silvimonas</taxon>
    </lineage>
</organism>
<feature type="signal peptide" evidence="2">
    <location>
        <begin position="1"/>
        <end position="22"/>
    </location>
</feature>
<evidence type="ECO:0000256" key="1">
    <source>
        <dbReference type="SAM" id="MobiDB-lite"/>
    </source>
</evidence>
<keyword evidence="4" id="KW-1185">Reference proteome</keyword>
<proteinExistence type="predicted"/>
<evidence type="ECO:0000313" key="4">
    <source>
        <dbReference type="Proteomes" id="UP000621859"/>
    </source>
</evidence>
<dbReference type="RefSeq" id="WP_188687758.1">
    <property type="nucleotide sequence ID" value="NZ_BMLY01000001.1"/>
</dbReference>
<feature type="region of interest" description="Disordered" evidence="1">
    <location>
        <begin position="26"/>
        <end position="77"/>
    </location>
</feature>
<reference evidence="4" key="1">
    <citation type="journal article" date="2019" name="Int. J. Syst. Evol. Microbiol.">
        <title>The Global Catalogue of Microorganisms (GCM) 10K type strain sequencing project: providing services to taxonomists for standard genome sequencing and annotation.</title>
        <authorList>
            <consortium name="The Broad Institute Genomics Platform"/>
            <consortium name="The Broad Institute Genome Sequencing Center for Infectious Disease"/>
            <person name="Wu L."/>
            <person name="Ma J."/>
        </authorList>
    </citation>
    <scope>NUCLEOTIDE SEQUENCE [LARGE SCALE GENOMIC DNA]</scope>
    <source>
        <strain evidence="4">CGMCC 1.8860</strain>
    </source>
</reference>
<dbReference type="EMBL" id="BMLY01000001">
    <property type="protein sequence ID" value="GGP24357.1"/>
    <property type="molecule type" value="Genomic_DNA"/>
</dbReference>
<name>A0ABQ2PFK5_9NEIS</name>
<feature type="chain" id="PRO_5046262202" evidence="2">
    <location>
        <begin position="23"/>
        <end position="77"/>
    </location>
</feature>
<dbReference type="Proteomes" id="UP000621859">
    <property type="component" value="Unassembled WGS sequence"/>
</dbReference>
<evidence type="ECO:0000256" key="2">
    <source>
        <dbReference type="SAM" id="SignalP"/>
    </source>
</evidence>
<sequence>MKKAIITACTIAAALVAGSAMAGATGEHPYRNGVLDNSPAFYKHMQDGTTNNNMGLTQPTATGTDSSSSMDSSSSTN</sequence>
<keyword evidence="2" id="KW-0732">Signal</keyword>
<evidence type="ECO:0000313" key="3">
    <source>
        <dbReference type="EMBL" id="GGP24357.1"/>
    </source>
</evidence>
<feature type="compositionally biased region" description="Low complexity" evidence="1">
    <location>
        <begin position="65"/>
        <end position="77"/>
    </location>
</feature>